<dbReference type="Ensembl" id="ENSXETT00000115614">
    <property type="protein sequence ID" value="ENSXETP00000103228"/>
    <property type="gene ID" value="ENSXETG00000046984"/>
</dbReference>
<evidence type="ECO:0000256" key="2">
    <source>
        <dbReference type="ARBA" id="ARBA00022741"/>
    </source>
</evidence>
<evidence type="ECO:0000256" key="4">
    <source>
        <dbReference type="ARBA" id="ARBA00049117"/>
    </source>
</evidence>
<dbReference type="Pfam" id="PF04670">
    <property type="entry name" value="Gtr1_RagA"/>
    <property type="match status" value="1"/>
</dbReference>
<dbReference type="GO" id="GO:0032008">
    <property type="term" value="P:positive regulation of TOR signaling"/>
    <property type="evidence" value="ECO:0007669"/>
    <property type="project" value="UniProtKB-UniRule"/>
</dbReference>
<comment type="similarity">
    <text evidence="1 5">Belongs to the GTR/RAG GTP-binding protein family.</text>
</comment>
<evidence type="ECO:0000256" key="1">
    <source>
        <dbReference type="ARBA" id="ARBA00007756"/>
    </source>
</evidence>
<dbReference type="InterPro" id="IPR027417">
    <property type="entry name" value="P-loop_NTPase"/>
</dbReference>
<reference evidence="6" key="1">
    <citation type="journal article" date="2010" name="Science">
        <title>The genome of the Western clawed frog Xenopus tropicalis.</title>
        <authorList>
            <person name="Hellsten U."/>
            <person name="Harland R.M."/>
            <person name="Gilchrist M.J."/>
            <person name="Hendrix D."/>
            <person name="Jurka J."/>
            <person name="Kapitonov V."/>
            <person name="Ovcharenko I."/>
            <person name="Putnam N.H."/>
            <person name="Shu S."/>
            <person name="Taher L."/>
            <person name="Blitz I.L."/>
            <person name="Blumberg B."/>
            <person name="Dichmann D.S."/>
            <person name="Dubchak I."/>
            <person name="Amaya E."/>
            <person name="Detter J.C."/>
            <person name="Fletcher R."/>
            <person name="Gerhard D.S."/>
            <person name="Goodstein D."/>
            <person name="Graves T."/>
            <person name="Grigoriev I.V."/>
            <person name="Grimwood J."/>
            <person name="Kawashima T."/>
            <person name="Lindquist E."/>
            <person name="Lucas S.M."/>
            <person name="Mead P.E."/>
            <person name="Mitros T."/>
            <person name="Ogino H."/>
            <person name="Ohta Y."/>
            <person name="Poliakov A.V."/>
            <person name="Pollet N."/>
            <person name="Robert J."/>
            <person name="Salamov A."/>
            <person name="Sater A.K."/>
            <person name="Schmutz J."/>
            <person name="Terry A."/>
            <person name="Vize P.D."/>
            <person name="Warren W.C."/>
            <person name="Wells D."/>
            <person name="Wills A."/>
            <person name="Wilson R.K."/>
            <person name="Zimmerman L.B."/>
            <person name="Zorn A.M."/>
            <person name="Grainger R."/>
            <person name="Grammer T."/>
            <person name="Khokha M.K."/>
            <person name="Richardson P.M."/>
            <person name="Rokhsar D.S."/>
        </authorList>
    </citation>
    <scope>NUCLEOTIDE SEQUENCE [LARGE SCALE GENOMIC DNA]</scope>
    <source>
        <strain evidence="6">Nigerian</strain>
    </source>
</reference>
<keyword evidence="5" id="KW-0963">Cytoplasm</keyword>
<keyword evidence="3 5" id="KW-0342">GTP-binding</keyword>
<sequence>MAIPAITYTVQGLPRIYKNIFSSLKAMPFFMEYSTEGLGVLPATSRSRGKSPSFVELLMNSLLFAQNKPVFTDHIEQAFLENTNTIYKDDISNRTGALIYVINAQDDLYHKIETQRDIHQSANDDLADVGLEKLHLSFYLAIIYDHSIFEAFSKVVQKLILQVPTLENLCFCLKRWYPCLCAPPTPQKLHALMFVPLK</sequence>
<dbReference type="PANTHER" id="PTHR11259:SF6">
    <property type="entry name" value="RAS-RELATED GTP-BINDING PROTEIN C"/>
    <property type="match status" value="1"/>
</dbReference>
<dbReference type="GeneTree" id="ENSGT00950000183031"/>
<evidence type="ECO:0000256" key="3">
    <source>
        <dbReference type="ARBA" id="ARBA00023134"/>
    </source>
</evidence>
<organism evidence="6">
    <name type="scientific">Xenopus tropicalis</name>
    <name type="common">Western clawed frog</name>
    <name type="synonym">Silurana tropicalis</name>
    <dbReference type="NCBI Taxonomy" id="8364"/>
    <lineage>
        <taxon>Eukaryota</taxon>
        <taxon>Metazoa</taxon>
        <taxon>Chordata</taxon>
        <taxon>Craniata</taxon>
        <taxon>Vertebrata</taxon>
        <taxon>Euteleostomi</taxon>
        <taxon>Amphibia</taxon>
        <taxon>Batrachia</taxon>
        <taxon>Anura</taxon>
        <taxon>Pipoidea</taxon>
        <taxon>Pipidae</taxon>
        <taxon>Xenopodinae</taxon>
        <taxon>Xenopus</taxon>
        <taxon>Silurana</taxon>
    </lineage>
</organism>
<keyword evidence="5" id="KW-0458">Lysosome</keyword>
<dbReference type="GO" id="GO:0005525">
    <property type="term" value="F:GTP binding"/>
    <property type="evidence" value="ECO:0007669"/>
    <property type="project" value="UniProtKB-UniRule"/>
</dbReference>
<accession>A0A803J5W7</accession>
<proteinExistence type="inferred from homology"/>
<dbReference type="AlphaFoldDB" id="A0A803J5W7"/>
<keyword evidence="2 5" id="KW-0547">Nucleotide-binding</keyword>
<evidence type="ECO:0000313" key="6">
    <source>
        <dbReference type="Ensembl" id="ENSXETP00000103228"/>
    </source>
</evidence>
<dbReference type="GO" id="GO:0005764">
    <property type="term" value="C:lysosome"/>
    <property type="evidence" value="ECO:0007669"/>
    <property type="project" value="UniProtKB-SubCell"/>
</dbReference>
<dbReference type="Gene3D" id="3.40.50.300">
    <property type="entry name" value="P-loop containing nucleotide triphosphate hydrolases"/>
    <property type="match status" value="1"/>
</dbReference>
<name>A0A803J5W7_XENTR</name>
<dbReference type="GO" id="GO:0071230">
    <property type="term" value="P:cellular response to amino acid stimulus"/>
    <property type="evidence" value="ECO:0007669"/>
    <property type="project" value="UniProtKB-UniRule"/>
</dbReference>
<dbReference type="PANTHER" id="PTHR11259">
    <property type="entry name" value="RAS-RELATED GTP BINDING RAG/GTR YEAST"/>
    <property type="match status" value="1"/>
</dbReference>
<dbReference type="InterPro" id="IPR006762">
    <property type="entry name" value="Gtr1_RagA"/>
</dbReference>
<dbReference type="InParanoid" id="A0A803J5W7"/>
<comment type="catalytic activity">
    <reaction evidence="4">
        <text>GTP + H2O = GDP + phosphate + H(+)</text>
        <dbReference type="Rhea" id="RHEA:19669"/>
        <dbReference type="ChEBI" id="CHEBI:15377"/>
        <dbReference type="ChEBI" id="CHEBI:15378"/>
        <dbReference type="ChEBI" id="CHEBI:37565"/>
        <dbReference type="ChEBI" id="CHEBI:43474"/>
        <dbReference type="ChEBI" id="CHEBI:58189"/>
    </reaction>
    <physiologicalReaction direction="left-to-right" evidence="4">
        <dbReference type="Rhea" id="RHEA:19670"/>
    </physiologicalReaction>
</comment>
<evidence type="ECO:0000256" key="5">
    <source>
        <dbReference type="RuleBase" id="RU367014"/>
    </source>
</evidence>
<comment type="function">
    <text evidence="5">Guanine nucleotide-binding protein that plays a crucial role in the cellular response to amino acid availability through regulation of the mTORC1 signaling cascade.</text>
</comment>
<reference evidence="6" key="2">
    <citation type="submission" date="2021-03" db="UniProtKB">
        <authorList>
            <consortium name="Ensembl"/>
        </authorList>
    </citation>
    <scope>IDENTIFICATION</scope>
</reference>
<protein>
    <recommendedName>
        <fullName evidence="5">Ras-related GTP-binding protein</fullName>
    </recommendedName>
</protein>
<comment type="subcellular location">
    <subcellularLocation>
        <location evidence="5">Cytoplasm</location>
    </subcellularLocation>
    <subcellularLocation>
        <location evidence="5">Lysosome</location>
    </subcellularLocation>
</comment>